<dbReference type="Proteomes" id="UP000322981">
    <property type="component" value="Unassembled WGS sequence"/>
</dbReference>
<sequence length="59" mass="6297">MNTISTPGSGVRRQSEYGTETAGIGQLAGIVCLLSGGLLRDCPQIRGAFQRVRLPLPQR</sequence>
<evidence type="ECO:0000313" key="2">
    <source>
        <dbReference type="EMBL" id="KAA6185777.1"/>
    </source>
</evidence>
<comment type="caution">
    <text evidence="2">The sequence shown here is derived from an EMBL/GenBank/DDBJ whole genome shotgun (WGS) entry which is preliminary data.</text>
</comment>
<evidence type="ECO:0000313" key="3">
    <source>
        <dbReference type="Proteomes" id="UP000322981"/>
    </source>
</evidence>
<feature type="region of interest" description="Disordered" evidence="1">
    <location>
        <begin position="1"/>
        <end position="20"/>
    </location>
</feature>
<keyword evidence="3" id="KW-1185">Reference proteome</keyword>
<protein>
    <submittedName>
        <fullName evidence="2">Uncharacterized protein</fullName>
    </submittedName>
</protein>
<proteinExistence type="predicted"/>
<organism evidence="2 3">
    <name type="scientific">Thiohalocapsa marina</name>
    <dbReference type="NCBI Taxonomy" id="424902"/>
    <lineage>
        <taxon>Bacteria</taxon>
        <taxon>Pseudomonadati</taxon>
        <taxon>Pseudomonadota</taxon>
        <taxon>Gammaproteobacteria</taxon>
        <taxon>Chromatiales</taxon>
        <taxon>Chromatiaceae</taxon>
        <taxon>Thiohalocapsa</taxon>
    </lineage>
</organism>
<evidence type="ECO:0000256" key="1">
    <source>
        <dbReference type="SAM" id="MobiDB-lite"/>
    </source>
</evidence>
<reference evidence="2 3" key="1">
    <citation type="submission" date="2019-09" db="EMBL/GenBank/DDBJ databases">
        <title>Whole-genome sequence of the purple sulfur bacterium Thiohalocapsa marina DSM 19078.</title>
        <authorList>
            <person name="Kyndt J.A."/>
            <person name="Meyer T.E."/>
        </authorList>
    </citation>
    <scope>NUCLEOTIDE SEQUENCE [LARGE SCALE GENOMIC DNA]</scope>
    <source>
        <strain evidence="2 3">DSM 19078</strain>
    </source>
</reference>
<accession>A0A5M8FM18</accession>
<name>A0A5M8FM18_9GAMM</name>
<dbReference type="AlphaFoldDB" id="A0A5M8FM18"/>
<dbReference type="EMBL" id="VWXX01000007">
    <property type="protein sequence ID" value="KAA6185777.1"/>
    <property type="molecule type" value="Genomic_DNA"/>
</dbReference>
<gene>
    <name evidence="2" type="ORF">F2Q65_07175</name>
</gene>
<dbReference type="RefSeq" id="WP_170265583.1">
    <property type="nucleotide sequence ID" value="NZ_JBFUOH010000048.1"/>
</dbReference>